<dbReference type="InterPro" id="IPR043129">
    <property type="entry name" value="ATPase_NBD"/>
</dbReference>
<dbReference type="EMBL" id="VFML01000001">
    <property type="protein sequence ID" value="TQJ01364.1"/>
    <property type="molecule type" value="Genomic_DNA"/>
</dbReference>
<dbReference type="Proteomes" id="UP000320876">
    <property type="component" value="Unassembled WGS sequence"/>
</dbReference>
<proteinExistence type="inferred from homology"/>
<comment type="caution">
    <text evidence="4">The sequence shown here is derived from an EMBL/GenBank/DDBJ whole genome shotgun (WGS) entry which is preliminary data.</text>
</comment>
<accession>A0A542DE66</accession>
<evidence type="ECO:0000313" key="5">
    <source>
        <dbReference type="Proteomes" id="UP000320876"/>
    </source>
</evidence>
<dbReference type="InterPro" id="IPR003696">
    <property type="entry name" value="Carbtransf_dom"/>
</dbReference>
<evidence type="ECO:0000259" key="2">
    <source>
        <dbReference type="Pfam" id="PF02543"/>
    </source>
</evidence>
<dbReference type="Pfam" id="PF16861">
    <property type="entry name" value="Carbam_trans_C"/>
    <property type="match status" value="1"/>
</dbReference>
<organism evidence="4 5">
    <name type="scientific">Amycolatopsis cihanbeyliensis</name>
    <dbReference type="NCBI Taxonomy" id="1128664"/>
    <lineage>
        <taxon>Bacteria</taxon>
        <taxon>Bacillati</taxon>
        <taxon>Actinomycetota</taxon>
        <taxon>Actinomycetes</taxon>
        <taxon>Pseudonocardiales</taxon>
        <taxon>Pseudonocardiaceae</taxon>
        <taxon>Amycolatopsis</taxon>
    </lineage>
</organism>
<sequence>MLTLGISGNYGTADADLFPGMPDYYFHDATACIVRDGVLVAAVEEERLNRIKKTTKFPINAIRACLDIANATPDDVDAVGYYFEETFADTMLNTWQLQNPKIPVRRAREIVKDMLRGGLDWELSDDRLRFTDHHRAHALSSYARSGMADALVVVLDGRGEDISGTIFRAGHSGLRPLKTYPLYKSLGGFYEAAIQLAGYRFGDEYKVMGLAPYGDPNKYRDIFDRLYLTEEGGDYEINPAAPTTFFLNGFRPRRKGEEFTQEHMDFAAGLQETLETIVLHILRHWSKATGLNKLCFTGGVAHNSTLNGRIIESGLFDEVFIHPASHDAGAAEGGALAAAVDLGGNPFGRPRLRSASLGPSLGHSDDIERTLKAWSAMLEVERPTNIVDRAADLLAEGSVIGWAQGRSEFGPRALGNRSIIADARPSENRHKINAMVKKREGYRPFAPVVTAEAAERYFELPPTKANYDFMSYVVSVRPEHRELLGAITHVDGSARLQVIHPEVNERYHGLVRRFGELTGTPVLLNTSFNNNAEPIVQTVEDVLTCFLTTDLDLLVIDDFVVRRRAGGELAFDDFRITFRPVAKLAKNVRVTSSGEREVVHEISLDYYNGPRATVSKELFSVLEGVDGSSTLSSLAREAGVELTGDLRRELGDLWQARFLGLSSALE</sequence>
<dbReference type="GO" id="GO:0016740">
    <property type="term" value="F:transferase activity"/>
    <property type="evidence" value="ECO:0007669"/>
    <property type="project" value="UniProtKB-KW"/>
</dbReference>
<feature type="domain" description="Carbamoyltransferase C-terminal" evidence="3">
    <location>
        <begin position="391"/>
        <end position="563"/>
    </location>
</feature>
<protein>
    <submittedName>
        <fullName evidence="4">Decarbamoylnovobiocin carbamoyltransferase/7-O-carbamoyltransferase</fullName>
    </submittedName>
</protein>
<comment type="similarity">
    <text evidence="1">Belongs to the NodU/CmcH family.</text>
</comment>
<dbReference type="OrthoDB" id="9780777at2"/>
<evidence type="ECO:0000256" key="1">
    <source>
        <dbReference type="ARBA" id="ARBA00006129"/>
    </source>
</evidence>
<dbReference type="InterPro" id="IPR031730">
    <property type="entry name" value="Carbam_trans_C"/>
</dbReference>
<dbReference type="AlphaFoldDB" id="A0A542DE66"/>
<dbReference type="Pfam" id="PF02543">
    <property type="entry name" value="Carbam_trans_N"/>
    <property type="match status" value="1"/>
</dbReference>
<dbReference type="Gene3D" id="3.30.420.40">
    <property type="match status" value="2"/>
</dbReference>
<evidence type="ECO:0000259" key="3">
    <source>
        <dbReference type="Pfam" id="PF16861"/>
    </source>
</evidence>
<dbReference type="Gene3D" id="3.90.870.20">
    <property type="entry name" value="Carbamoyltransferase, C-terminal domain"/>
    <property type="match status" value="1"/>
</dbReference>
<dbReference type="PANTHER" id="PTHR34847">
    <property type="entry name" value="NODULATION PROTEIN U"/>
    <property type="match status" value="1"/>
</dbReference>
<dbReference type="SUPFAM" id="SSF53067">
    <property type="entry name" value="Actin-like ATPase domain"/>
    <property type="match status" value="1"/>
</dbReference>
<keyword evidence="4" id="KW-0808">Transferase</keyword>
<dbReference type="CDD" id="cd24099">
    <property type="entry name" value="ASKHA_NBD_NovN-like_N"/>
    <property type="match status" value="1"/>
</dbReference>
<dbReference type="PANTHER" id="PTHR34847:SF1">
    <property type="entry name" value="NODULATION PROTEIN U"/>
    <property type="match status" value="1"/>
</dbReference>
<evidence type="ECO:0000313" key="4">
    <source>
        <dbReference type="EMBL" id="TQJ01364.1"/>
    </source>
</evidence>
<dbReference type="InterPro" id="IPR038152">
    <property type="entry name" value="Carbam_trans_C_sf"/>
</dbReference>
<name>A0A542DE66_AMYCI</name>
<gene>
    <name evidence="4" type="ORF">FB471_1042</name>
</gene>
<feature type="domain" description="Carbamoyltransferase" evidence="2">
    <location>
        <begin position="22"/>
        <end position="336"/>
    </location>
</feature>
<dbReference type="InterPro" id="IPR051338">
    <property type="entry name" value="NodU/CmcH_Carbamoyltrnsfr"/>
</dbReference>
<reference evidence="4 5" key="1">
    <citation type="submission" date="2019-06" db="EMBL/GenBank/DDBJ databases">
        <title>Sequencing the genomes of 1000 actinobacteria strains.</title>
        <authorList>
            <person name="Klenk H.-P."/>
        </authorList>
    </citation>
    <scope>NUCLEOTIDE SEQUENCE [LARGE SCALE GENOMIC DNA]</scope>
    <source>
        <strain evidence="4 5">DSM 45679</strain>
    </source>
</reference>
<keyword evidence="5" id="KW-1185">Reference proteome</keyword>